<dbReference type="CDD" id="cd01572">
    <property type="entry name" value="QPRTase"/>
    <property type="match status" value="1"/>
</dbReference>
<evidence type="ECO:0000259" key="13">
    <source>
        <dbReference type="Pfam" id="PF01729"/>
    </source>
</evidence>
<evidence type="ECO:0000313" key="15">
    <source>
        <dbReference type="EMBL" id="MBA2133171.1"/>
    </source>
</evidence>
<keyword evidence="16" id="KW-1185">Reference proteome</keyword>
<dbReference type="InterPro" id="IPR027277">
    <property type="entry name" value="NadC/ModD"/>
</dbReference>
<feature type="domain" description="Quinolinate phosphoribosyl transferase C-terminal" evidence="13">
    <location>
        <begin position="111"/>
        <end position="277"/>
    </location>
</feature>
<dbReference type="PANTHER" id="PTHR32179:SF3">
    <property type="entry name" value="NICOTINATE-NUCLEOTIDE PYROPHOSPHORYLASE [CARBOXYLATING]"/>
    <property type="match status" value="1"/>
</dbReference>
<dbReference type="UniPathway" id="UPA00253">
    <property type="reaction ID" value="UER00331"/>
</dbReference>
<proteinExistence type="inferred from homology"/>
<dbReference type="PANTHER" id="PTHR32179">
    <property type="entry name" value="NICOTINATE-NUCLEOTIDE PYROPHOSPHORYLASE [CARBOXYLATING]"/>
    <property type="match status" value="1"/>
</dbReference>
<evidence type="ECO:0000256" key="12">
    <source>
        <dbReference type="PIRNR" id="PIRNR006250"/>
    </source>
</evidence>
<comment type="subunit">
    <text evidence="4">Hexamer formed by 3 homodimers.</text>
</comment>
<dbReference type="InterPro" id="IPR037128">
    <property type="entry name" value="Quinolinate_PRibosylTase_N_sf"/>
</dbReference>
<evidence type="ECO:0000256" key="5">
    <source>
        <dbReference type="ARBA" id="ARBA00011944"/>
    </source>
</evidence>
<evidence type="ECO:0000256" key="4">
    <source>
        <dbReference type="ARBA" id="ARBA00011218"/>
    </source>
</evidence>
<dbReference type="RefSeq" id="WP_181339623.1">
    <property type="nucleotide sequence ID" value="NZ_JAAKDE010000012.1"/>
</dbReference>
<sequence length="278" mass="29801">MELPKYVYTDLVRQALAEDLGPGDITSLLTIEPTATTTGRFLAKEPGVICGWAVVQEVFHQLNPAIELRIDQPDGARVNAGTVLAVISGPTRDLLSGERVALNFLQHLSGIATATRKLVDLLADYPRVRLVDTRKTLPGLRALQKYAVRVGGGYNHRFNLADAVLIKDNHLAACGGIKAAVAKVRAAVPHTMKIEVEVETEEQVREALAAGADIIMLDNMSPALMAEMVRLIDGKALVEASGNVSAETIRAIAATGVDLISVGRITHSVQALDISLRF</sequence>
<keyword evidence="8 12" id="KW-0808">Transferase</keyword>
<dbReference type="Pfam" id="PF01729">
    <property type="entry name" value="QRPTase_C"/>
    <property type="match status" value="1"/>
</dbReference>
<evidence type="ECO:0000256" key="2">
    <source>
        <dbReference type="ARBA" id="ARBA00004893"/>
    </source>
</evidence>
<dbReference type="PIRSF" id="PIRSF006250">
    <property type="entry name" value="NadC_ModD"/>
    <property type="match status" value="1"/>
</dbReference>
<dbReference type="InterPro" id="IPR036068">
    <property type="entry name" value="Nicotinate_pribotase-like_C"/>
</dbReference>
<evidence type="ECO:0000256" key="1">
    <source>
        <dbReference type="ARBA" id="ARBA00003237"/>
    </source>
</evidence>
<dbReference type="InterPro" id="IPR002638">
    <property type="entry name" value="Quinolinate_PRibosylTrfase_C"/>
</dbReference>
<dbReference type="NCBIfam" id="TIGR00078">
    <property type="entry name" value="nadC"/>
    <property type="match status" value="1"/>
</dbReference>
<evidence type="ECO:0000256" key="10">
    <source>
        <dbReference type="ARBA" id="ARBA00047445"/>
    </source>
</evidence>
<dbReference type="GO" id="GO:0004514">
    <property type="term" value="F:nicotinate-nucleotide diphosphorylase (carboxylating) activity"/>
    <property type="evidence" value="ECO:0007669"/>
    <property type="project" value="UniProtKB-EC"/>
</dbReference>
<dbReference type="InterPro" id="IPR022412">
    <property type="entry name" value="Quinolinate_PRibosylTrfase_N"/>
</dbReference>
<dbReference type="Gene3D" id="3.90.1170.20">
    <property type="entry name" value="Quinolinate phosphoribosyl transferase, N-terminal domain"/>
    <property type="match status" value="1"/>
</dbReference>
<comment type="function">
    <text evidence="1">Involved in the catabolism of quinolinic acid (QA).</text>
</comment>
<keyword evidence="7 12" id="KW-0328">Glycosyltransferase</keyword>
<evidence type="ECO:0000259" key="14">
    <source>
        <dbReference type="Pfam" id="PF02749"/>
    </source>
</evidence>
<evidence type="ECO:0000256" key="3">
    <source>
        <dbReference type="ARBA" id="ARBA00009400"/>
    </source>
</evidence>
<comment type="caution">
    <text evidence="15">The sequence shown here is derived from an EMBL/GenBank/DDBJ whole genome shotgun (WGS) entry which is preliminary data.</text>
</comment>
<comment type="catalytic activity">
    <reaction evidence="10">
        <text>nicotinate beta-D-ribonucleotide + CO2 + diphosphate = quinolinate + 5-phospho-alpha-D-ribose 1-diphosphate + 2 H(+)</text>
        <dbReference type="Rhea" id="RHEA:12733"/>
        <dbReference type="ChEBI" id="CHEBI:15378"/>
        <dbReference type="ChEBI" id="CHEBI:16526"/>
        <dbReference type="ChEBI" id="CHEBI:29959"/>
        <dbReference type="ChEBI" id="CHEBI:33019"/>
        <dbReference type="ChEBI" id="CHEBI:57502"/>
        <dbReference type="ChEBI" id="CHEBI:58017"/>
        <dbReference type="EC" id="2.4.2.19"/>
    </reaction>
</comment>
<comment type="similarity">
    <text evidence="3 12">Belongs to the NadC/ModD family.</text>
</comment>
<feature type="domain" description="Quinolinate phosphoribosyl transferase N-terminal" evidence="14">
    <location>
        <begin position="24"/>
        <end position="109"/>
    </location>
</feature>
<dbReference type="Proteomes" id="UP000657177">
    <property type="component" value="Unassembled WGS sequence"/>
</dbReference>
<dbReference type="InterPro" id="IPR013785">
    <property type="entry name" value="Aldolase_TIM"/>
</dbReference>
<evidence type="ECO:0000313" key="16">
    <source>
        <dbReference type="Proteomes" id="UP000657177"/>
    </source>
</evidence>
<evidence type="ECO:0000256" key="8">
    <source>
        <dbReference type="ARBA" id="ARBA00022679"/>
    </source>
</evidence>
<protein>
    <recommendedName>
        <fullName evidence="11">Probable nicotinate-nucleotide pyrophosphorylase [carboxylating]</fullName>
        <ecNumber evidence="5">2.4.2.19</ecNumber>
    </recommendedName>
    <alternativeName>
        <fullName evidence="9">Quinolinate phosphoribosyltransferase [decarboxylating]</fullName>
    </alternativeName>
</protein>
<dbReference type="AlphaFoldDB" id="A0A8J6LIX8"/>
<comment type="pathway">
    <text evidence="2">Cofactor biosynthesis; NAD(+) biosynthesis; nicotinate D-ribonucleotide from quinolinate: step 1/1.</text>
</comment>
<dbReference type="SUPFAM" id="SSF51690">
    <property type="entry name" value="Nicotinate/Quinolinate PRTase C-terminal domain-like"/>
    <property type="match status" value="1"/>
</dbReference>
<evidence type="ECO:0000256" key="11">
    <source>
        <dbReference type="ARBA" id="ARBA00069173"/>
    </source>
</evidence>
<reference evidence="15" key="1">
    <citation type="submission" date="2020-06" db="EMBL/GenBank/DDBJ databases">
        <title>Novel chitinolytic bacterium.</title>
        <authorList>
            <person name="Ungkulpasvich U."/>
            <person name="Kosugi A."/>
            <person name="Uke A."/>
        </authorList>
    </citation>
    <scope>NUCLEOTIDE SEQUENCE</scope>
    <source>
        <strain evidence="15">UUS1-1</strain>
    </source>
</reference>
<evidence type="ECO:0000256" key="9">
    <source>
        <dbReference type="ARBA" id="ARBA00033102"/>
    </source>
</evidence>
<dbReference type="FunFam" id="3.90.1170.20:FF:000001">
    <property type="entry name" value="Nicotinate-nucleotide diphosphorylase (Carboxylating)"/>
    <property type="match status" value="1"/>
</dbReference>
<dbReference type="EC" id="2.4.2.19" evidence="5"/>
<dbReference type="Pfam" id="PF02749">
    <property type="entry name" value="QRPTase_N"/>
    <property type="match status" value="1"/>
</dbReference>
<organism evidence="15 16">
    <name type="scientific">Capillibacterium thermochitinicola</name>
    <dbReference type="NCBI Taxonomy" id="2699427"/>
    <lineage>
        <taxon>Bacteria</taxon>
        <taxon>Bacillati</taxon>
        <taxon>Bacillota</taxon>
        <taxon>Capillibacterium</taxon>
    </lineage>
</organism>
<dbReference type="GO" id="GO:0009435">
    <property type="term" value="P:NAD+ biosynthetic process"/>
    <property type="evidence" value="ECO:0007669"/>
    <property type="project" value="UniProtKB-UniPathway"/>
</dbReference>
<accession>A0A8J6LIX8</accession>
<dbReference type="InterPro" id="IPR004393">
    <property type="entry name" value="NadC"/>
</dbReference>
<gene>
    <name evidence="15" type="primary">nadC</name>
    <name evidence="15" type="ORF">G5B42_06400</name>
</gene>
<dbReference type="EMBL" id="JAAKDE010000012">
    <property type="protein sequence ID" value="MBA2133171.1"/>
    <property type="molecule type" value="Genomic_DNA"/>
</dbReference>
<evidence type="ECO:0000256" key="6">
    <source>
        <dbReference type="ARBA" id="ARBA00022642"/>
    </source>
</evidence>
<dbReference type="Gene3D" id="3.20.20.70">
    <property type="entry name" value="Aldolase class I"/>
    <property type="match status" value="1"/>
</dbReference>
<dbReference type="SUPFAM" id="SSF54675">
    <property type="entry name" value="Nicotinate/Quinolinate PRTase N-terminal domain-like"/>
    <property type="match status" value="1"/>
</dbReference>
<dbReference type="GO" id="GO:0005737">
    <property type="term" value="C:cytoplasm"/>
    <property type="evidence" value="ECO:0007669"/>
    <property type="project" value="TreeGrafter"/>
</dbReference>
<keyword evidence="6" id="KW-0662">Pyridine nucleotide biosynthesis</keyword>
<dbReference type="FunFam" id="3.20.20.70:FF:000030">
    <property type="entry name" value="Nicotinate-nucleotide pyrophosphorylase, carboxylating"/>
    <property type="match status" value="1"/>
</dbReference>
<dbReference type="GO" id="GO:0034213">
    <property type="term" value="P:quinolinate catabolic process"/>
    <property type="evidence" value="ECO:0007669"/>
    <property type="project" value="TreeGrafter"/>
</dbReference>
<evidence type="ECO:0000256" key="7">
    <source>
        <dbReference type="ARBA" id="ARBA00022676"/>
    </source>
</evidence>
<name>A0A8J6LIX8_9FIRM</name>